<dbReference type="SUPFAM" id="SSF49899">
    <property type="entry name" value="Concanavalin A-like lectins/glucanases"/>
    <property type="match status" value="1"/>
</dbReference>
<sequence length="252" mass="29504">MERSTRIHIIIMAYVGLATLNQCTVKKAISLENENRVIDFSGYNWIVRDTYDRKMGPGPNLFSNSEKNVWVDKTGKLHLKIVKRKGEWYCSEVTLDKKVGYGKYVFYINSSLSSLDENIVAGLFTYLNDHQEIDIEFSRWSVPDNENAQYVVQPHDFPDNQHRFNLNDSTRNTVHSFEWLENKITFESSFKDHSAEQHVQQWVYKGIHIPKQSNERLKINLWLYKGKSPQQAADHELVVDSVKFIPLDTNFR</sequence>
<dbReference type="EMBL" id="SMBZ01000051">
    <property type="protein sequence ID" value="TCV07988.1"/>
    <property type="molecule type" value="Genomic_DNA"/>
</dbReference>
<organism evidence="3 4">
    <name type="scientific">Sphingobacterium alimentarium</name>
    <dbReference type="NCBI Taxonomy" id="797292"/>
    <lineage>
        <taxon>Bacteria</taxon>
        <taxon>Pseudomonadati</taxon>
        <taxon>Bacteroidota</taxon>
        <taxon>Sphingobacteriia</taxon>
        <taxon>Sphingobacteriales</taxon>
        <taxon>Sphingobacteriaceae</taxon>
        <taxon>Sphingobacterium</taxon>
    </lineage>
</organism>
<accession>A0A4R3VR81</accession>
<protein>
    <recommendedName>
        <fullName evidence="2">GH16 domain-containing protein</fullName>
    </recommendedName>
</protein>
<name>A0A4R3VR81_9SPHI</name>
<comment type="similarity">
    <text evidence="1">Belongs to the glycosyl hydrolase 16 family.</text>
</comment>
<dbReference type="Proteomes" id="UP000295197">
    <property type="component" value="Unassembled WGS sequence"/>
</dbReference>
<reference evidence="3 4" key="1">
    <citation type="submission" date="2019-03" db="EMBL/GenBank/DDBJ databases">
        <title>Genomic Encyclopedia of Type Strains, Phase IV (KMG-IV): sequencing the most valuable type-strain genomes for metagenomic binning, comparative biology and taxonomic classification.</title>
        <authorList>
            <person name="Goeker M."/>
        </authorList>
    </citation>
    <scope>NUCLEOTIDE SEQUENCE [LARGE SCALE GENOMIC DNA]</scope>
    <source>
        <strain evidence="3 4">DSM 22362</strain>
    </source>
</reference>
<dbReference type="CDD" id="cd00413">
    <property type="entry name" value="Glyco_hydrolase_16"/>
    <property type="match status" value="1"/>
</dbReference>
<proteinExistence type="inferred from homology"/>
<dbReference type="InterPro" id="IPR013320">
    <property type="entry name" value="ConA-like_dom_sf"/>
</dbReference>
<dbReference type="GO" id="GO:0005975">
    <property type="term" value="P:carbohydrate metabolic process"/>
    <property type="evidence" value="ECO:0007669"/>
    <property type="project" value="InterPro"/>
</dbReference>
<dbReference type="GO" id="GO:0004553">
    <property type="term" value="F:hydrolase activity, hydrolyzing O-glycosyl compounds"/>
    <property type="evidence" value="ECO:0007669"/>
    <property type="project" value="InterPro"/>
</dbReference>
<evidence type="ECO:0000256" key="1">
    <source>
        <dbReference type="ARBA" id="ARBA00006865"/>
    </source>
</evidence>
<evidence type="ECO:0000313" key="4">
    <source>
        <dbReference type="Proteomes" id="UP000295197"/>
    </source>
</evidence>
<comment type="caution">
    <text evidence="3">The sequence shown here is derived from an EMBL/GenBank/DDBJ whole genome shotgun (WGS) entry which is preliminary data.</text>
</comment>
<keyword evidence="4" id="KW-1185">Reference proteome</keyword>
<evidence type="ECO:0000259" key="2">
    <source>
        <dbReference type="PROSITE" id="PS51762"/>
    </source>
</evidence>
<evidence type="ECO:0000313" key="3">
    <source>
        <dbReference type="EMBL" id="TCV07988.1"/>
    </source>
</evidence>
<gene>
    <name evidence="3" type="ORF">EDC17_105110</name>
</gene>
<dbReference type="Gene3D" id="2.60.120.200">
    <property type="match status" value="1"/>
</dbReference>
<dbReference type="AlphaFoldDB" id="A0A4R3VR81"/>
<dbReference type="InterPro" id="IPR000757">
    <property type="entry name" value="Beta-glucanase-like"/>
</dbReference>
<dbReference type="PROSITE" id="PS51762">
    <property type="entry name" value="GH16_2"/>
    <property type="match status" value="1"/>
</dbReference>
<feature type="domain" description="GH16" evidence="2">
    <location>
        <begin position="31"/>
        <end position="250"/>
    </location>
</feature>